<dbReference type="AlphaFoldDB" id="A0A060DHL1"/>
<proteinExistence type="inferred from homology"/>
<dbReference type="InterPro" id="IPR005485">
    <property type="entry name" value="Rbsml_uL18_euk_arch"/>
</dbReference>
<comment type="similarity">
    <text evidence="1">Belongs to the universal ribosomal protein uL18 family.</text>
</comment>
<evidence type="ECO:0000256" key="1">
    <source>
        <dbReference type="ARBA" id="ARBA00007116"/>
    </source>
</evidence>
<evidence type="ECO:0000256" key="4">
    <source>
        <dbReference type="SAM" id="Phobius"/>
    </source>
</evidence>
<dbReference type="GO" id="GO:0022625">
    <property type="term" value="C:cytosolic large ribosomal subunit"/>
    <property type="evidence" value="ECO:0007669"/>
    <property type="project" value="TreeGrafter"/>
</dbReference>
<keyword evidence="3" id="KW-0687">Ribonucleoprotein</keyword>
<reference evidence="5 6" key="1">
    <citation type="journal article" date="2014" name="BMC Genomics">
        <title>Nucleomorph and plastid genome sequences of the chlorarachniophyte Lotharella oceanica: convergent reductive evolution and frequent recombination in nucleomorph-bearing algae.</title>
        <authorList>
            <person name="Tanifuji G."/>
            <person name="Onodera N.T."/>
            <person name="Brown M.W."/>
            <person name="Curtis B.A."/>
            <person name="Roger A.J."/>
            <person name="Ka-Shu Wong G."/>
            <person name="Melkonian M."/>
            <person name="Archibald J.M."/>
        </authorList>
    </citation>
    <scope>NUCLEOTIDE SEQUENCE [LARGE SCALE GENOMIC DNA]</scope>
    <source>
        <strain evidence="5 6">CCMP622</strain>
    </source>
</reference>
<dbReference type="GO" id="GO:0003735">
    <property type="term" value="F:structural constituent of ribosome"/>
    <property type="evidence" value="ECO:0007669"/>
    <property type="project" value="InterPro"/>
</dbReference>
<dbReference type="PANTHER" id="PTHR23410">
    <property type="entry name" value="RIBOSOMAL PROTEIN L5-RELATED"/>
    <property type="match status" value="1"/>
</dbReference>
<protein>
    <submittedName>
        <fullName evidence="5">60S ribosomal protein L5</fullName>
    </submittedName>
</protein>
<dbReference type="Gene3D" id="3.30.420.100">
    <property type="match status" value="1"/>
</dbReference>
<dbReference type="PANTHER" id="PTHR23410:SF12">
    <property type="entry name" value="LARGE RIBOSOMAL SUBUNIT PROTEIN UL18"/>
    <property type="match status" value="1"/>
</dbReference>
<dbReference type="GO" id="GO:0000027">
    <property type="term" value="P:ribosomal large subunit assembly"/>
    <property type="evidence" value="ECO:0007669"/>
    <property type="project" value="TreeGrafter"/>
</dbReference>
<geneLocation type="nucleomorph" evidence="5"/>
<evidence type="ECO:0000313" key="5">
    <source>
        <dbReference type="EMBL" id="AIB10009.1"/>
    </source>
</evidence>
<dbReference type="Proteomes" id="UP000243670">
    <property type="component" value="Nucleomorph 3"/>
</dbReference>
<sequence length="281" mass="33574">MSIKIMSSIFNNIITRFMTIYRILKNASYFSRFCTKKRRNREKRTNYKKKFKLNDSYINKFKNMGFKCVIRKYNYSLSSFLIYPSIIGDFVVIFSNSKELFKYGYTNSATHSFSSYFLGLLCARKFFMKFNIYEKTYILTYLDIGFQKASFGSKIFIFIKGMNQGGIQIPFTLLKKKPFKNNCSLEKLKLFFYENCFILIQSIGQILIKLESHTMPINSKNIYKYFFKIYYNIINYCHIKLADKSHTDKNIWNLQKKNYLEKKISYLSKIQLLVDEIQDSN</sequence>
<feature type="transmembrane region" description="Helical" evidence="4">
    <location>
        <begin position="80"/>
        <end position="97"/>
    </location>
</feature>
<evidence type="ECO:0000256" key="3">
    <source>
        <dbReference type="ARBA" id="ARBA00023274"/>
    </source>
</evidence>
<keyword evidence="4" id="KW-0472">Membrane</keyword>
<evidence type="ECO:0000256" key="2">
    <source>
        <dbReference type="ARBA" id="ARBA00022980"/>
    </source>
</evidence>
<keyword evidence="4" id="KW-0812">Transmembrane</keyword>
<dbReference type="Pfam" id="PF17144">
    <property type="entry name" value="Ribosomal_L5e"/>
    <property type="match status" value="1"/>
</dbReference>
<name>A0A060DHL1_9EUKA</name>
<evidence type="ECO:0000313" key="6">
    <source>
        <dbReference type="Proteomes" id="UP000243670"/>
    </source>
</evidence>
<dbReference type="GO" id="GO:0008097">
    <property type="term" value="F:5S rRNA binding"/>
    <property type="evidence" value="ECO:0007669"/>
    <property type="project" value="InterPro"/>
</dbReference>
<keyword evidence="2 5" id="KW-0689">Ribosomal protein</keyword>
<gene>
    <name evidence="5" type="primary">rpl5</name>
    <name evidence="5" type="ORF">M951_chr3106</name>
</gene>
<keyword evidence="5" id="KW-0542">Nucleomorph</keyword>
<keyword evidence="4" id="KW-1133">Transmembrane helix</keyword>
<dbReference type="EMBL" id="CP006629">
    <property type="protein sequence ID" value="AIB10009.1"/>
    <property type="molecule type" value="Genomic_DNA"/>
</dbReference>
<dbReference type="SUPFAM" id="SSF53137">
    <property type="entry name" value="Translational machinery components"/>
    <property type="match status" value="1"/>
</dbReference>
<accession>A0A060DHL1</accession>
<organism evidence="5 6">
    <name type="scientific">Lotharella oceanica</name>
    <dbReference type="NCBI Taxonomy" id="641309"/>
    <lineage>
        <taxon>Eukaryota</taxon>
        <taxon>Sar</taxon>
        <taxon>Rhizaria</taxon>
        <taxon>Cercozoa</taxon>
        <taxon>Chlorarachniophyceae</taxon>
        <taxon>Lotharella</taxon>
    </lineage>
</organism>
<dbReference type="GO" id="GO:0006412">
    <property type="term" value="P:translation"/>
    <property type="evidence" value="ECO:0007669"/>
    <property type="project" value="InterPro"/>
</dbReference>